<reference evidence="2" key="2">
    <citation type="submission" date="2017-06" db="EMBL/GenBank/DDBJ databases">
        <title>WGS assembly of Brachypodium distachyon.</title>
        <authorList>
            <consortium name="The International Brachypodium Initiative"/>
            <person name="Lucas S."/>
            <person name="Harmon-Smith M."/>
            <person name="Lail K."/>
            <person name="Tice H."/>
            <person name="Grimwood J."/>
            <person name="Bruce D."/>
            <person name="Barry K."/>
            <person name="Shu S."/>
            <person name="Lindquist E."/>
            <person name="Wang M."/>
            <person name="Pitluck S."/>
            <person name="Vogel J.P."/>
            <person name="Garvin D.F."/>
            <person name="Mockler T.C."/>
            <person name="Schmutz J."/>
            <person name="Rokhsar D."/>
            <person name="Bevan M.W."/>
        </authorList>
    </citation>
    <scope>NUCLEOTIDE SEQUENCE</scope>
    <source>
        <strain evidence="2">Bd21</strain>
    </source>
</reference>
<dbReference type="Gramene" id="KQJ82905">
    <property type="protein sequence ID" value="KQJ82905"/>
    <property type="gene ID" value="BRADI_5g11962v3"/>
</dbReference>
<organism evidence="2">
    <name type="scientific">Brachypodium distachyon</name>
    <name type="common">Purple false brome</name>
    <name type="synonym">Trachynia distachya</name>
    <dbReference type="NCBI Taxonomy" id="15368"/>
    <lineage>
        <taxon>Eukaryota</taxon>
        <taxon>Viridiplantae</taxon>
        <taxon>Streptophyta</taxon>
        <taxon>Embryophyta</taxon>
        <taxon>Tracheophyta</taxon>
        <taxon>Spermatophyta</taxon>
        <taxon>Magnoliopsida</taxon>
        <taxon>Liliopsida</taxon>
        <taxon>Poales</taxon>
        <taxon>Poaceae</taxon>
        <taxon>BOP clade</taxon>
        <taxon>Pooideae</taxon>
        <taxon>Stipodae</taxon>
        <taxon>Brachypodieae</taxon>
        <taxon>Brachypodium</taxon>
    </lineage>
</organism>
<reference evidence="2 3" key="1">
    <citation type="journal article" date="2010" name="Nature">
        <title>Genome sequencing and analysis of the model grass Brachypodium distachyon.</title>
        <authorList>
            <consortium name="International Brachypodium Initiative"/>
        </authorList>
    </citation>
    <scope>NUCLEOTIDE SEQUENCE [LARGE SCALE GENOMIC DNA]</scope>
    <source>
        <strain evidence="2 3">Bd21</strain>
    </source>
</reference>
<evidence type="ECO:0000313" key="4">
    <source>
        <dbReference type="Proteomes" id="UP000008810"/>
    </source>
</evidence>
<accession>A0A0Q3P2J9</accession>
<evidence type="ECO:0000313" key="3">
    <source>
        <dbReference type="EnsemblPlants" id="KQJ82905"/>
    </source>
</evidence>
<dbReference type="EMBL" id="CM000884">
    <property type="protein sequence ID" value="KQJ82905.1"/>
    <property type="molecule type" value="Genomic_DNA"/>
</dbReference>
<gene>
    <name evidence="2" type="ORF">BRADI_5g11962v3</name>
</gene>
<sequence length="81" mass="8612">MALDSRTLPATATACDVLDFSAARAPPLSGNRSASSTERGDFEGAVPIDLAPLNDERRMKEELVAWAKTVASMAIRASMQC</sequence>
<dbReference type="Proteomes" id="UP000008810">
    <property type="component" value="Chromosome 5"/>
</dbReference>
<dbReference type="EnsemblPlants" id="KQJ82905">
    <property type="protein sequence ID" value="KQJ82905"/>
    <property type="gene ID" value="BRADI_5g11962v3"/>
</dbReference>
<name>A0A0Q3P2J9_BRADI</name>
<protein>
    <submittedName>
        <fullName evidence="2 3">Uncharacterized protein</fullName>
    </submittedName>
</protein>
<dbReference type="AlphaFoldDB" id="A0A0Q3P2J9"/>
<dbReference type="InParanoid" id="A0A0Q3P2J9"/>
<dbReference type="OrthoDB" id="785739at2759"/>
<evidence type="ECO:0000256" key="1">
    <source>
        <dbReference type="SAM" id="MobiDB-lite"/>
    </source>
</evidence>
<evidence type="ECO:0000313" key="2">
    <source>
        <dbReference type="EMBL" id="KQJ82905.1"/>
    </source>
</evidence>
<feature type="region of interest" description="Disordered" evidence="1">
    <location>
        <begin position="24"/>
        <end position="43"/>
    </location>
</feature>
<reference evidence="3" key="3">
    <citation type="submission" date="2018-08" db="UniProtKB">
        <authorList>
            <consortium name="EnsemblPlants"/>
        </authorList>
    </citation>
    <scope>IDENTIFICATION</scope>
    <source>
        <strain evidence="3">cv. Bd21</strain>
    </source>
</reference>
<keyword evidence="4" id="KW-1185">Reference proteome</keyword>
<proteinExistence type="predicted"/>